<sequence>MDYGYEANLTTDDNGEISYSATNAQIAQEVILTIAFMIGVAADICIFFTIFCYKRVRTIPNIFLANWAIADMLCLMVAPSSYRVLSFITHNSLDHNFACVISDIGSTLHFTTNVFVIVTLADWFIGAYFGRASERFHAYYVHVIGTIWTISIVVIGVSTSICFHYFSLLIHHVLITSITYALVLILVIIFQLSRLIQKLRKSPFTSSPLILNLATAYIFCTIFSILMLFVHLLARIESVEVLFFILLFCSSVVNLALICTFNNDFRSCLMQAVRCTGNQDDGTFDFNNPIRNNQNGSNISRRRLSEELLTDIS</sequence>
<keyword evidence="7" id="KW-0675">Receptor</keyword>
<feature type="transmembrane region" description="Helical" evidence="9">
    <location>
        <begin position="110"/>
        <end position="129"/>
    </location>
</feature>
<feature type="transmembrane region" description="Helical" evidence="9">
    <location>
        <begin position="209"/>
        <end position="229"/>
    </location>
</feature>
<proteinExistence type="predicted"/>
<protein>
    <recommendedName>
        <fullName evidence="13">G-protein coupled receptors family 1 profile domain-containing protein</fullName>
    </recommendedName>
</protein>
<dbReference type="AlphaFoldDB" id="A0A1Y1KED7"/>
<comment type="subcellular location">
    <subcellularLocation>
        <location evidence="1">Cell membrane</location>
        <topology evidence="1">Multi-pass membrane protein</topology>
    </subcellularLocation>
</comment>
<keyword evidence="2" id="KW-1003">Cell membrane</keyword>
<keyword evidence="5" id="KW-0297">G-protein coupled receptor</keyword>
<dbReference type="EMBL" id="VVIM01000008">
    <property type="protein sequence ID" value="KAB0795276.1"/>
    <property type="molecule type" value="Genomic_DNA"/>
</dbReference>
<dbReference type="GO" id="GO:0004930">
    <property type="term" value="F:G protein-coupled receptor activity"/>
    <property type="evidence" value="ECO:0007669"/>
    <property type="project" value="UniProtKB-KW"/>
</dbReference>
<evidence type="ECO:0000256" key="5">
    <source>
        <dbReference type="ARBA" id="ARBA00023040"/>
    </source>
</evidence>
<feature type="transmembrane region" description="Helical" evidence="9">
    <location>
        <begin position="178"/>
        <end position="197"/>
    </location>
</feature>
<organism evidence="10">
    <name type="scientific">Photinus pyralis</name>
    <name type="common">Common eastern firefly</name>
    <name type="synonym">Lampyris pyralis</name>
    <dbReference type="NCBI Taxonomy" id="7054"/>
    <lineage>
        <taxon>Eukaryota</taxon>
        <taxon>Metazoa</taxon>
        <taxon>Ecdysozoa</taxon>
        <taxon>Arthropoda</taxon>
        <taxon>Hexapoda</taxon>
        <taxon>Insecta</taxon>
        <taxon>Pterygota</taxon>
        <taxon>Neoptera</taxon>
        <taxon>Endopterygota</taxon>
        <taxon>Coleoptera</taxon>
        <taxon>Polyphaga</taxon>
        <taxon>Elateriformia</taxon>
        <taxon>Elateroidea</taxon>
        <taxon>Lampyridae</taxon>
        <taxon>Lampyrinae</taxon>
        <taxon>Photinus</taxon>
    </lineage>
</organism>
<feature type="transmembrane region" description="Helical" evidence="9">
    <location>
        <begin position="141"/>
        <end position="166"/>
    </location>
</feature>
<evidence type="ECO:0000313" key="12">
    <source>
        <dbReference type="Proteomes" id="UP000327044"/>
    </source>
</evidence>
<accession>A0A1Y1KED7</accession>
<keyword evidence="8" id="KW-0807">Transducer</keyword>
<dbReference type="PRINTS" id="PR00237">
    <property type="entry name" value="GPCRRHODOPSN"/>
</dbReference>
<dbReference type="EMBL" id="GEZM01086054">
    <property type="protein sequence ID" value="JAV59809.1"/>
    <property type="molecule type" value="Transcribed_RNA"/>
</dbReference>
<evidence type="ECO:0000256" key="4">
    <source>
        <dbReference type="ARBA" id="ARBA00022989"/>
    </source>
</evidence>
<feature type="transmembrane region" description="Helical" evidence="9">
    <location>
        <begin position="30"/>
        <end position="51"/>
    </location>
</feature>
<dbReference type="InParanoid" id="A0A1Y1KED7"/>
<dbReference type="PANTHER" id="PTHR24229:SF40">
    <property type="entry name" value="ALLATOSTATIN C RECEPTOR 1-RELATED"/>
    <property type="match status" value="1"/>
</dbReference>
<dbReference type="CDD" id="cd00637">
    <property type="entry name" value="7tm_classA_rhodopsin-like"/>
    <property type="match status" value="1"/>
</dbReference>
<dbReference type="Gene3D" id="1.20.1070.10">
    <property type="entry name" value="Rhodopsin 7-helix transmembrane proteins"/>
    <property type="match status" value="1"/>
</dbReference>
<feature type="transmembrane region" description="Helical" evidence="9">
    <location>
        <begin position="63"/>
        <end position="82"/>
    </location>
</feature>
<keyword evidence="4 9" id="KW-1133">Transmembrane helix</keyword>
<dbReference type="GO" id="GO:0005886">
    <property type="term" value="C:plasma membrane"/>
    <property type="evidence" value="ECO:0007669"/>
    <property type="project" value="UniProtKB-SubCell"/>
</dbReference>
<dbReference type="GO" id="GO:0042277">
    <property type="term" value="F:peptide binding"/>
    <property type="evidence" value="ECO:0007669"/>
    <property type="project" value="TreeGrafter"/>
</dbReference>
<evidence type="ECO:0000256" key="6">
    <source>
        <dbReference type="ARBA" id="ARBA00023136"/>
    </source>
</evidence>
<dbReference type="SUPFAM" id="SSF81321">
    <property type="entry name" value="Family A G protein-coupled receptor-like"/>
    <property type="match status" value="1"/>
</dbReference>
<keyword evidence="6 9" id="KW-0472">Membrane</keyword>
<dbReference type="PANTHER" id="PTHR24229">
    <property type="entry name" value="NEUROPEPTIDES RECEPTOR"/>
    <property type="match status" value="1"/>
</dbReference>
<dbReference type="Proteomes" id="UP000327044">
    <property type="component" value="Unassembled WGS sequence"/>
</dbReference>
<dbReference type="OrthoDB" id="6775923at2759"/>
<keyword evidence="12" id="KW-1185">Reference proteome</keyword>
<evidence type="ECO:0000256" key="1">
    <source>
        <dbReference type="ARBA" id="ARBA00004651"/>
    </source>
</evidence>
<evidence type="ECO:0000256" key="3">
    <source>
        <dbReference type="ARBA" id="ARBA00022692"/>
    </source>
</evidence>
<evidence type="ECO:0000313" key="11">
    <source>
        <dbReference type="EMBL" id="KAB0795276.1"/>
    </source>
</evidence>
<evidence type="ECO:0000256" key="7">
    <source>
        <dbReference type="ARBA" id="ARBA00023170"/>
    </source>
</evidence>
<evidence type="ECO:0000256" key="8">
    <source>
        <dbReference type="ARBA" id="ARBA00023224"/>
    </source>
</evidence>
<keyword evidence="3 9" id="KW-0812">Transmembrane</keyword>
<dbReference type="InterPro" id="IPR000276">
    <property type="entry name" value="GPCR_Rhodpsn"/>
</dbReference>
<evidence type="ECO:0000256" key="9">
    <source>
        <dbReference type="SAM" id="Phobius"/>
    </source>
</evidence>
<reference evidence="11" key="3">
    <citation type="submission" date="2019-08" db="EMBL/GenBank/DDBJ databases">
        <authorList>
            <consortium name="Photinus pyralis genome working group"/>
            <person name="Fallon T.R."/>
            <person name="Sander Lower S.E."/>
            <person name="Weng J.-K."/>
        </authorList>
    </citation>
    <scope>NUCLEOTIDE SEQUENCE</scope>
    <source>
        <strain evidence="11">1611_PpyrPB1</strain>
        <tissue evidence="11">Whole body</tissue>
    </source>
</reference>
<evidence type="ECO:0000256" key="2">
    <source>
        <dbReference type="ARBA" id="ARBA00022475"/>
    </source>
</evidence>
<evidence type="ECO:0000313" key="10">
    <source>
        <dbReference type="EMBL" id="JAV59809.1"/>
    </source>
</evidence>
<feature type="transmembrane region" description="Helical" evidence="9">
    <location>
        <begin position="241"/>
        <end position="261"/>
    </location>
</feature>
<gene>
    <name evidence="11" type="ORF">PPYR_12115</name>
</gene>
<name>A0A1Y1KED7_PHOPY</name>
<dbReference type="GO" id="GO:0043005">
    <property type="term" value="C:neuron projection"/>
    <property type="evidence" value="ECO:0007669"/>
    <property type="project" value="TreeGrafter"/>
</dbReference>
<evidence type="ECO:0008006" key="13">
    <source>
        <dbReference type="Google" id="ProtNLM"/>
    </source>
</evidence>
<reference evidence="10" key="1">
    <citation type="journal article" date="2016" name="Sci. Rep.">
        <title>Molecular characterization of firefly nuptial gifts: a multi-omics approach sheds light on postcopulatory sexual selection.</title>
        <authorList>
            <person name="Al-Wathiqui N."/>
            <person name="Fallon T.R."/>
            <person name="South A."/>
            <person name="Weng J.K."/>
            <person name="Lewis S.M."/>
        </authorList>
    </citation>
    <scope>NUCLEOTIDE SEQUENCE</scope>
</reference>
<reference evidence="11 12" key="2">
    <citation type="journal article" date="2018" name="Elife">
        <title>Firefly genomes illuminate parallel origins of bioluminescence in beetles.</title>
        <authorList>
            <person name="Fallon T.R."/>
            <person name="Lower S.E."/>
            <person name="Chang C.H."/>
            <person name="Bessho-Uehara M."/>
            <person name="Martin G.J."/>
            <person name="Bewick A.J."/>
            <person name="Behringer M."/>
            <person name="Debat H.J."/>
            <person name="Wong I."/>
            <person name="Day J.C."/>
            <person name="Suvorov A."/>
            <person name="Silva C.J."/>
            <person name="Stanger-Hall K.F."/>
            <person name="Hall D.W."/>
            <person name="Schmitz R.J."/>
            <person name="Nelson D.R."/>
            <person name="Lewis S.M."/>
            <person name="Shigenobu S."/>
            <person name="Bybee S.M."/>
            <person name="Larracuente A.M."/>
            <person name="Oba Y."/>
            <person name="Weng J.K."/>
        </authorList>
    </citation>
    <scope>NUCLEOTIDE SEQUENCE [LARGE SCALE GENOMIC DNA]</scope>
    <source>
        <strain evidence="11">1611_PpyrPB1</strain>
        <tissue evidence="11">Whole body</tissue>
    </source>
</reference>